<dbReference type="HOGENOM" id="CLU_075053_3_6_9"/>
<dbReference type="InterPro" id="IPR018490">
    <property type="entry name" value="cNMP-bd_dom_sf"/>
</dbReference>
<organism evidence="6 7">
    <name type="scientific">Desulfosporosinus acidiphilus (strain DSM 22704 / JCM 16185 / SJ4)</name>
    <dbReference type="NCBI Taxonomy" id="646529"/>
    <lineage>
        <taxon>Bacteria</taxon>
        <taxon>Bacillati</taxon>
        <taxon>Bacillota</taxon>
        <taxon>Clostridia</taxon>
        <taxon>Eubacteriales</taxon>
        <taxon>Desulfitobacteriaceae</taxon>
        <taxon>Desulfosporosinus</taxon>
    </lineage>
</organism>
<feature type="domain" description="Cyclic nucleotide-binding" evidence="4">
    <location>
        <begin position="67"/>
        <end position="166"/>
    </location>
</feature>
<dbReference type="Pfam" id="PF00027">
    <property type="entry name" value="cNMP_binding"/>
    <property type="match status" value="1"/>
</dbReference>
<dbReference type="InterPro" id="IPR036388">
    <property type="entry name" value="WH-like_DNA-bd_sf"/>
</dbReference>
<evidence type="ECO:0000256" key="2">
    <source>
        <dbReference type="ARBA" id="ARBA00023125"/>
    </source>
</evidence>
<dbReference type="eggNOG" id="COG0664">
    <property type="taxonomic scope" value="Bacteria"/>
</dbReference>
<dbReference type="SMART" id="SM00100">
    <property type="entry name" value="cNMP"/>
    <property type="match status" value="1"/>
</dbReference>
<dbReference type="Gene3D" id="2.60.120.10">
    <property type="entry name" value="Jelly Rolls"/>
    <property type="match status" value="1"/>
</dbReference>
<gene>
    <name evidence="6" type="ordered locus">Desaci_2931</name>
</gene>
<dbReference type="GO" id="GO:0003700">
    <property type="term" value="F:DNA-binding transcription factor activity"/>
    <property type="evidence" value="ECO:0007669"/>
    <property type="project" value="TreeGrafter"/>
</dbReference>
<dbReference type="SUPFAM" id="SSF51206">
    <property type="entry name" value="cAMP-binding domain-like"/>
    <property type="match status" value="1"/>
</dbReference>
<dbReference type="InterPro" id="IPR012318">
    <property type="entry name" value="HTH_CRP"/>
</dbReference>
<dbReference type="SMART" id="SM00419">
    <property type="entry name" value="HTH_CRP"/>
    <property type="match status" value="1"/>
</dbReference>
<dbReference type="SUPFAM" id="SSF46785">
    <property type="entry name" value="Winged helix' DNA-binding domain"/>
    <property type="match status" value="1"/>
</dbReference>
<dbReference type="PANTHER" id="PTHR24567:SF74">
    <property type="entry name" value="HTH-TYPE TRANSCRIPTIONAL REGULATOR ARCR"/>
    <property type="match status" value="1"/>
</dbReference>
<evidence type="ECO:0000313" key="7">
    <source>
        <dbReference type="Proteomes" id="UP000002892"/>
    </source>
</evidence>
<dbReference type="PROSITE" id="PS51063">
    <property type="entry name" value="HTH_CRP_2"/>
    <property type="match status" value="1"/>
</dbReference>
<dbReference type="STRING" id="646529.Desaci_2931"/>
<feature type="domain" description="HTH crp-type" evidence="5">
    <location>
        <begin position="180"/>
        <end position="253"/>
    </location>
</feature>
<dbReference type="InterPro" id="IPR036390">
    <property type="entry name" value="WH_DNA-bd_sf"/>
</dbReference>
<dbReference type="Gene3D" id="1.10.10.10">
    <property type="entry name" value="Winged helix-like DNA-binding domain superfamily/Winged helix DNA-binding domain"/>
    <property type="match status" value="1"/>
</dbReference>
<dbReference type="KEGG" id="dai:Desaci_2931"/>
<evidence type="ECO:0000256" key="1">
    <source>
        <dbReference type="ARBA" id="ARBA00023015"/>
    </source>
</evidence>
<evidence type="ECO:0000259" key="5">
    <source>
        <dbReference type="PROSITE" id="PS51063"/>
    </source>
</evidence>
<keyword evidence="3" id="KW-0804">Transcription</keyword>
<dbReference type="PROSITE" id="PS50042">
    <property type="entry name" value="CNMP_BINDING_3"/>
    <property type="match status" value="1"/>
</dbReference>
<accession>I4D7R8</accession>
<evidence type="ECO:0000313" key="6">
    <source>
        <dbReference type="EMBL" id="AFM41842.1"/>
    </source>
</evidence>
<dbReference type="InterPro" id="IPR014710">
    <property type="entry name" value="RmlC-like_jellyroll"/>
</dbReference>
<name>I4D7R8_DESAJ</name>
<dbReference type="PANTHER" id="PTHR24567">
    <property type="entry name" value="CRP FAMILY TRANSCRIPTIONAL REGULATORY PROTEIN"/>
    <property type="match status" value="1"/>
</dbReference>
<dbReference type="InterPro" id="IPR000595">
    <property type="entry name" value="cNMP-bd_dom"/>
</dbReference>
<reference evidence="6 7" key="1">
    <citation type="journal article" date="2012" name="J. Bacteriol.">
        <title>Complete genome sequences of Desulfosporosinus orientis DSM765T, Desulfosporosinus youngiae DSM17734T, Desulfosporosinus meridiei DSM13257T, and Desulfosporosinus acidiphilus DSM22704T.</title>
        <authorList>
            <person name="Pester M."/>
            <person name="Brambilla E."/>
            <person name="Alazard D."/>
            <person name="Rattei T."/>
            <person name="Weinmaier T."/>
            <person name="Han J."/>
            <person name="Lucas S."/>
            <person name="Lapidus A."/>
            <person name="Cheng J.F."/>
            <person name="Goodwin L."/>
            <person name="Pitluck S."/>
            <person name="Peters L."/>
            <person name="Ovchinnikova G."/>
            <person name="Teshima H."/>
            <person name="Detter J.C."/>
            <person name="Han C.S."/>
            <person name="Tapia R."/>
            <person name="Land M.L."/>
            <person name="Hauser L."/>
            <person name="Kyrpides N.C."/>
            <person name="Ivanova N.N."/>
            <person name="Pagani I."/>
            <person name="Huntmann M."/>
            <person name="Wei C.L."/>
            <person name="Davenport K.W."/>
            <person name="Daligault H."/>
            <person name="Chain P.S."/>
            <person name="Chen A."/>
            <person name="Mavromatis K."/>
            <person name="Markowitz V."/>
            <person name="Szeto E."/>
            <person name="Mikhailova N."/>
            <person name="Pati A."/>
            <person name="Wagner M."/>
            <person name="Woyke T."/>
            <person name="Ollivier B."/>
            <person name="Klenk H.P."/>
            <person name="Spring S."/>
            <person name="Loy A."/>
        </authorList>
    </citation>
    <scope>NUCLEOTIDE SEQUENCE [LARGE SCALE GENOMIC DNA]</scope>
    <source>
        <strain evidence="7">DSM 22704 / JCM 16185 / SJ4</strain>
    </source>
</reference>
<proteinExistence type="predicted"/>
<keyword evidence="7" id="KW-1185">Reference proteome</keyword>
<dbReference type="AlphaFoldDB" id="I4D7R8"/>
<dbReference type="CDD" id="cd00038">
    <property type="entry name" value="CAP_ED"/>
    <property type="match status" value="1"/>
</dbReference>
<dbReference type="Pfam" id="PF13545">
    <property type="entry name" value="HTH_Crp_2"/>
    <property type="match status" value="1"/>
</dbReference>
<dbReference type="Proteomes" id="UP000002892">
    <property type="component" value="Chromosome"/>
</dbReference>
<dbReference type="InterPro" id="IPR050397">
    <property type="entry name" value="Env_Response_Regulators"/>
</dbReference>
<dbReference type="GO" id="GO:0005829">
    <property type="term" value="C:cytosol"/>
    <property type="evidence" value="ECO:0007669"/>
    <property type="project" value="TreeGrafter"/>
</dbReference>
<evidence type="ECO:0000256" key="3">
    <source>
        <dbReference type="ARBA" id="ARBA00023163"/>
    </source>
</evidence>
<keyword evidence="2" id="KW-0238">DNA-binding</keyword>
<sequence>MKRKSHKSVLNFDSFYAIIKRKANRLIATGRYDVFKEQKIKELLTIKPFTTMSDEFIDFCITHGRTRHYAPKQYLYFAGDEGNTVYFLLSGRIRLYLMGELTEKIIRVLSPPVFFPEVILDGRPYPHAALCIEETEVLALNRETLIHFIQSNPSILWGFYKMLALDLRRSYRQIRNLSIGDARLRLGAKLYALAHVHGQSTSKGVLITIPLSATELAGMCSLARESVSRILSELKESHLIEIDKKSITVSDPQKLSLWIHDRSVRSRSALE</sequence>
<dbReference type="GO" id="GO:0003677">
    <property type="term" value="F:DNA binding"/>
    <property type="evidence" value="ECO:0007669"/>
    <property type="project" value="UniProtKB-KW"/>
</dbReference>
<keyword evidence="1" id="KW-0805">Transcription regulation</keyword>
<protein>
    <submittedName>
        <fullName evidence="6">cAMP-binding protein</fullName>
    </submittedName>
</protein>
<evidence type="ECO:0000259" key="4">
    <source>
        <dbReference type="PROSITE" id="PS50042"/>
    </source>
</evidence>
<dbReference type="EMBL" id="CP003639">
    <property type="protein sequence ID" value="AFM41842.1"/>
    <property type="molecule type" value="Genomic_DNA"/>
</dbReference>